<sequence>MDSKFELLPAEVRRKVVRLLELEHLKRLVSASRIYYQQYLLDRKLILGQALSRALPGVMHDAVAVHQTMNFAFAPDHSRVEIERWLRGYPGWQIDATEYLTEADLIGMTKFHLSRVAPMLQSFSFQALNSQSIALEGHPLTGDPNFDFALSESEQRRILRAIYRFQLGCNLFSKWDIKDGVTKWPSFSQEEICDLFLFKFEPWEIEEILCIHYQVTEFCDQILTSVQKDLDPENPRFDNDRKSWDPVGSFDIANPAFKELWVAELASEGLHFLHKLKFKMTSHEHLVMTIQENIGNNAVAFPGYSVDSYSLRRHDGRSPTERDRRHERDDPLPFISDDDAQGPPFAWTVMWKGLYTNIFGESIDDEGKELRSWGYVMWDKSRMERQGGVRLLEERWGSELVEGADPRYRRY</sequence>
<comment type="caution">
    <text evidence="2">The sequence shown here is derived from an EMBL/GenBank/DDBJ whole genome shotgun (WGS) entry which is preliminary data.</text>
</comment>
<name>A0A9P4MGB2_9PEZI</name>
<accession>A0A9P4MGB2</accession>
<protein>
    <submittedName>
        <fullName evidence="2">Uncharacterized protein</fullName>
    </submittedName>
</protein>
<evidence type="ECO:0000256" key="1">
    <source>
        <dbReference type="SAM" id="MobiDB-lite"/>
    </source>
</evidence>
<feature type="compositionally biased region" description="Basic and acidic residues" evidence="1">
    <location>
        <begin position="312"/>
        <end position="331"/>
    </location>
</feature>
<evidence type="ECO:0000313" key="2">
    <source>
        <dbReference type="EMBL" id="KAF2153405.1"/>
    </source>
</evidence>
<reference evidence="2" key="1">
    <citation type="journal article" date="2020" name="Stud. Mycol.">
        <title>101 Dothideomycetes genomes: a test case for predicting lifestyles and emergence of pathogens.</title>
        <authorList>
            <person name="Haridas S."/>
            <person name="Albert R."/>
            <person name="Binder M."/>
            <person name="Bloem J."/>
            <person name="Labutti K."/>
            <person name="Salamov A."/>
            <person name="Andreopoulos B."/>
            <person name="Baker S."/>
            <person name="Barry K."/>
            <person name="Bills G."/>
            <person name="Bluhm B."/>
            <person name="Cannon C."/>
            <person name="Castanera R."/>
            <person name="Culley D."/>
            <person name="Daum C."/>
            <person name="Ezra D."/>
            <person name="Gonzalez J."/>
            <person name="Henrissat B."/>
            <person name="Kuo A."/>
            <person name="Liang C."/>
            <person name="Lipzen A."/>
            <person name="Lutzoni F."/>
            <person name="Magnuson J."/>
            <person name="Mondo S."/>
            <person name="Nolan M."/>
            <person name="Ohm R."/>
            <person name="Pangilinan J."/>
            <person name="Park H.-J."/>
            <person name="Ramirez L."/>
            <person name="Alfaro M."/>
            <person name="Sun H."/>
            <person name="Tritt A."/>
            <person name="Yoshinaga Y."/>
            <person name="Zwiers L.-H."/>
            <person name="Turgeon B."/>
            <person name="Goodwin S."/>
            <person name="Spatafora J."/>
            <person name="Crous P."/>
            <person name="Grigoriev I."/>
        </authorList>
    </citation>
    <scope>NUCLEOTIDE SEQUENCE</scope>
    <source>
        <strain evidence="2">CBS 260.36</strain>
    </source>
</reference>
<gene>
    <name evidence="2" type="ORF">K461DRAFT_312788</name>
</gene>
<dbReference type="AlphaFoldDB" id="A0A9P4MGB2"/>
<evidence type="ECO:0000313" key="3">
    <source>
        <dbReference type="Proteomes" id="UP000799439"/>
    </source>
</evidence>
<feature type="region of interest" description="Disordered" evidence="1">
    <location>
        <begin position="312"/>
        <end position="339"/>
    </location>
</feature>
<proteinExistence type="predicted"/>
<organism evidence="2 3">
    <name type="scientific">Myriangium duriaei CBS 260.36</name>
    <dbReference type="NCBI Taxonomy" id="1168546"/>
    <lineage>
        <taxon>Eukaryota</taxon>
        <taxon>Fungi</taxon>
        <taxon>Dikarya</taxon>
        <taxon>Ascomycota</taxon>
        <taxon>Pezizomycotina</taxon>
        <taxon>Dothideomycetes</taxon>
        <taxon>Dothideomycetidae</taxon>
        <taxon>Myriangiales</taxon>
        <taxon>Myriangiaceae</taxon>
        <taxon>Myriangium</taxon>
    </lineage>
</organism>
<dbReference type="EMBL" id="ML996085">
    <property type="protein sequence ID" value="KAF2153405.1"/>
    <property type="molecule type" value="Genomic_DNA"/>
</dbReference>
<dbReference type="OrthoDB" id="3795685at2759"/>
<dbReference type="Proteomes" id="UP000799439">
    <property type="component" value="Unassembled WGS sequence"/>
</dbReference>
<keyword evidence="3" id="KW-1185">Reference proteome</keyword>